<gene>
    <name evidence="1" type="primary">hvp24</name>
    <name evidence="1" type="ORF">WESB_2545</name>
</gene>
<dbReference type="AlphaFoldDB" id="K0JLL9"/>
<name>K0JLL9_BRAPL</name>
<organism evidence="1 2">
    <name type="scientific">Brachyspira pilosicoli WesB</name>
    <dbReference type="NCBI Taxonomy" id="1161918"/>
    <lineage>
        <taxon>Bacteria</taxon>
        <taxon>Pseudomonadati</taxon>
        <taxon>Spirochaetota</taxon>
        <taxon>Spirochaetia</taxon>
        <taxon>Brachyspirales</taxon>
        <taxon>Brachyspiraceae</taxon>
        <taxon>Brachyspira</taxon>
    </lineage>
</organism>
<sequence>MTYDKIVSEILDSYLNYVSDKYYSVKDNQLKTGLNKYNEIVKDKDFLIINDFTAGRFTNIMSSFLFIGVSNINAAQGYSIGDTLAYNNNINLTVRVYKQIKQPNMFIAFNIIPLVLNKITREWLASIIENEGNFTITNINMSNAEPAFDYGNTNSIYDFSSIRGLIVELNINFQFFSNNEEE</sequence>
<dbReference type="EMBL" id="HE793032">
    <property type="protein sequence ID" value="CCG58007.1"/>
    <property type="molecule type" value="Genomic_DNA"/>
</dbReference>
<dbReference type="HOGENOM" id="CLU_1458638_0_0_12"/>
<dbReference type="OrthoDB" id="307252at2"/>
<protein>
    <submittedName>
        <fullName evidence="1">Hvp 24 VSH-1 capsid protein</fullName>
    </submittedName>
</protein>
<proteinExistence type="predicted"/>
<dbReference type="PATRIC" id="fig|1161918.5.peg.2105"/>
<dbReference type="Proteomes" id="UP000003759">
    <property type="component" value="Chromosome"/>
</dbReference>
<evidence type="ECO:0000313" key="2">
    <source>
        <dbReference type="Proteomes" id="UP000003759"/>
    </source>
</evidence>
<dbReference type="KEGG" id="bpw:WESB_2545"/>
<accession>K0JLL9</accession>
<reference evidence="1 2" key="1">
    <citation type="journal article" date="2012" name="BMC Genomics">
        <title>Comparative genomics of Brachyspira pilosicoli strains: genome rearrangements, reductions and correlation of genetic compliment with phenotypic diversity.</title>
        <authorList>
            <person name="Mappley L.J."/>
            <person name="Black M.L."/>
            <person name="Abuoun M."/>
            <person name="Darby A.C."/>
            <person name="Woodward M.J."/>
            <person name="Parkhill J."/>
            <person name="Turner A.K."/>
            <person name="Bellgard M.I."/>
            <person name="La T."/>
            <person name="Phillips N.D."/>
            <person name="La Ragione R.M."/>
            <person name="Hampson D.J."/>
        </authorList>
    </citation>
    <scope>NUCLEOTIDE SEQUENCE [LARGE SCALE GENOMIC DNA]</scope>
    <source>
        <strain evidence="1">WesB</strain>
    </source>
</reference>
<evidence type="ECO:0000313" key="1">
    <source>
        <dbReference type="EMBL" id="CCG58007.1"/>
    </source>
</evidence>
<dbReference type="RefSeq" id="WP_014934058.1">
    <property type="nucleotide sequence ID" value="NC_018604.1"/>
</dbReference>